<organism evidence="1 2">
    <name type="scientific">Vigna unguiculata</name>
    <name type="common">Cowpea</name>
    <dbReference type="NCBI Taxonomy" id="3917"/>
    <lineage>
        <taxon>Eukaryota</taxon>
        <taxon>Viridiplantae</taxon>
        <taxon>Streptophyta</taxon>
        <taxon>Embryophyta</taxon>
        <taxon>Tracheophyta</taxon>
        <taxon>Spermatophyta</taxon>
        <taxon>Magnoliopsida</taxon>
        <taxon>eudicotyledons</taxon>
        <taxon>Gunneridae</taxon>
        <taxon>Pentapetalae</taxon>
        <taxon>rosids</taxon>
        <taxon>fabids</taxon>
        <taxon>Fabales</taxon>
        <taxon>Fabaceae</taxon>
        <taxon>Papilionoideae</taxon>
        <taxon>50 kb inversion clade</taxon>
        <taxon>NPAAA clade</taxon>
        <taxon>indigoferoid/millettioid clade</taxon>
        <taxon>Phaseoleae</taxon>
        <taxon>Vigna</taxon>
    </lineage>
</organism>
<dbReference type="AlphaFoldDB" id="A0A4D6MZ79"/>
<evidence type="ECO:0000313" key="1">
    <source>
        <dbReference type="EMBL" id="QCE06338.1"/>
    </source>
</evidence>
<gene>
    <name evidence="1" type="ORF">DEO72_LG9g1350</name>
</gene>
<reference evidence="1 2" key="1">
    <citation type="submission" date="2019-04" db="EMBL/GenBank/DDBJ databases">
        <title>An improved genome assembly and genetic linkage map for asparagus bean, Vigna unguiculata ssp. sesquipedialis.</title>
        <authorList>
            <person name="Xia Q."/>
            <person name="Zhang R."/>
            <person name="Dong Y."/>
        </authorList>
    </citation>
    <scope>NUCLEOTIDE SEQUENCE [LARGE SCALE GENOMIC DNA]</scope>
    <source>
        <tissue evidence="1">Leaf</tissue>
    </source>
</reference>
<accession>A0A4D6MZ79</accession>
<sequence length="61" mass="6957">MNGVKEIGIVDLFLKDWDESMSVDGVKTLPDVKFQKSGPFPRNGMRFPTRLGYRMGYCWAA</sequence>
<proteinExistence type="predicted"/>
<keyword evidence="2" id="KW-1185">Reference proteome</keyword>
<dbReference type="EMBL" id="CP039353">
    <property type="protein sequence ID" value="QCE06338.1"/>
    <property type="molecule type" value="Genomic_DNA"/>
</dbReference>
<name>A0A4D6MZ79_VIGUN</name>
<protein>
    <submittedName>
        <fullName evidence="1">Uncharacterized protein</fullName>
    </submittedName>
</protein>
<evidence type="ECO:0000313" key="2">
    <source>
        <dbReference type="Proteomes" id="UP000501690"/>
    </source>
</evidence>
<dbReference type="Proteomes" id="UP000501690">
    <property type="component" value="Linkage Group LG9"/>
</dbReference>